<organism evidence="1 2">
    <name type="scientific">Folsomia candida</name>
    <name type="common">Springtail</name>
    <dbReference type="NCBI Taxonomy" id="158441"/>
    <lineage>
        <taxon>Eukaryota</taxon>
        <taxon>Metazoa</taxon>
        <taxon>Ecdysozoa</taxon>
        <taxon>Arthropoda</taxon>
        <taxon>Hexapoda</taxon>
        <taxon>Collembola</taxon>
        <taxon>Entomobryomorpha</taxon>
        <taxon>Isotomoidea</taxon>
        <taxon>Isotomidae</taxon>
        <taxon>Proisotominae</taxon>
        <taxon>Folsomia</taxon>
    </lineage>
</organism>
<reference evidence="1 2" key="1">
    <citation type="submission" date="2015-12" db="EMBL/GenBank/DDBJ databases">
        <title>The genome of Folsomia candida.</title>
        <authorList>
            <person name="Faddeeva A."/>
            <person name="Derks M.F."/>
            <person name="Anvar Y."/>
            <person name="Smit S."/>
            <person name="Van Straalen N."/>
            <person name="Roelofs D."/>
        </authorList>
    </citation>
    <scope>NUCLEOTIDE SEQUENCE [LARGE SCALE GENOMIC DNA]</scope>
    <source>
        <strain evidence="1 2">VU population</strain>
        <tissue evidence="1">Whole body</tissue>
    </source>
</reference>
<name>A0A226F4P1_FOLCA</name>
<keyword evidence="2" id="KW-1185">Reference proteome</keyword>
<evidence type="ECO:0000313" key="1">
    <source>
        <dbReference type="EMBL" id="OXA64320.1"/>
    </source>
</evidence>
<protein>
    <recommendedName>
        <fullName evidence="3">F-box domain-containing protein</fullName>
    </recommendedName>
</protein>
<sequence>MVIVTVPSGLTKRHTTPPPEKIVDDELRDQVLNNPLILTKILGYSSQNDAKTQRLVCSTWNSVILSLPTPKLNLVVNQSNTGGCCDSQIFEKFSATMDPDLARWISVTTSREKTCTCNPTPAPDEESQITHFQFRNSVGLSNFRFCGENYDEIVKFVSLKISTQSTPQFHSVLRDHFPNIGGVSVIGLCDENELEVEQISDFLVMSPIPKRSKLETLMFRSREYTDSSNLLNSMLQLLVTSAPNLKKLYLQMHNFPDLSRNRKLESFSYCTIIQPSQIYGYSLSGLSNLLKQVAINLRHLKLNLYHGRKGLTWVPNGDMGFNMPKFGNLVTFKTNFVHIFPCGDYMEKVVGDKLETLQFCKGLGKAGDVQTLLENMAEFKPYLNNPVKSMRCLFVDGVRDERVLDKIQVIFPSLKIVRLSYKHFGV</sequence>
<dbReference type="EMBL" id="LNIX01000001">
    <property type="protein sequence ID" value="OXA64320.1"/>
    <property type="molecule type" value="Genomic_DNA"/>
</dbReference>
<dbReference type="Proteomes" id="UP000198287">
    <property type="component" value="Unassembled WGS sequence"/>
</dbReference>
<accession>A0A226F4P1</accession>
<evidence type="ECO:0000313" key="2">
    <source>
        <dbReference type="Proteomes" id="UP000198287"/>
    </source>
</evidence>
<evidence type="ECO:0008006" key="3">
    <source>
        <dbReference type="Google" id="ProtNLM"/>
    </source>
</evidence>
<comment type="caution">
    <text evidence="1">The sequence shown here is derived from an EMBL/GenBank/DDBJ whole genome shotgun (WGS) entry which is preliminary data.</text>
</comment>
<proteinExistence type="predicted"/>
<dbReference type="AlphaFoldDB" id="A0A226F4P1"/>
<gene>
    <name evidence="1" type="ORF">Fcan01_00875</name>
</gene>